<evidence type="ECO:0000256" key="2">
    <source>
        <dbReference type="ARBA" id="ARBA00022723"/>
    </source>
</evidence>
<evidence type="ECO:0000313" key="9">
    <source>
        <dbReference type="Proteomes" id="UP000265020"/>
    </source>
</evidence>
<dbReference type="OMA" id="RECMESH"/>
<dbReference type="Gene3D" id="3.30.160.60">
    <property type="entry name" value="Classic Zinc Finger"/>
    <property type="match status" value="1"/>
</dbReference>
<dbReference type="Proteomes" id="UP000265020">
    <property type="component" value="Unassembled WGS sequence"/>
</dbReference>
<evidence type="ECO:0000256" key="1">
    <source>
        <dbReference type="ARBA" id="ARBA00008518"/>
    </source>
</evidence>
<reference evidence="8" key="2">
    <citation type="submission" date="2025-09" db="UniProtKB">
        <authorList>
            <consortium name="Ensembl"/>
        </authorList>
    </citation>
    <scope>IDENTIFICATION</scope>
</reference>
<dbReference type="PROSITE" id="PS50119">
    <property type="entry name" value="ZF_BBOX"/>
    <property type="match status" value="1"/>
</dbReference>
<dbReference type="InterPro" id="IPR050143">
    <property type="entry name" value="TRIM/RBCC"/>
</dbReference>
<dbReference type="SUPFAM" id="SSF57845">
    <property type="entry name" value="B-box zinc-binding domain"/>
    <property type="match status" value="1"/>
</dbReference>
<name>A0A3Q2E804_CYPVA</name>
<keyword evidence="9" id="KW-1185">Reference proteome</keyword>
<reference evidence="8" key="1">
    <citation type="submission" date="2025-08" db="UniProtKB">
        <authorList>
            <consortium name="Ensembl"/>
        </authorList>
    </citation>
    <scope>IDENTIFICATION</scope>
</reference>
<dbReference type="SUPFAM" id="SSF57850">
    <property type="entry name" value="RING/U-box"/>
    <property type="match status" value="1"/>
</dbReference>
<protein>
    <recommendedName>
        <fullName evidence="10">RING-type domain-containing protein</fullName>
    </recommendedName>
</protein>
<feature type="domain" description="B box-type" evidence="7">
    <location>
        <begin position="53"/>
        <end position="94"/>
    </location>
</feature>
<keyword evidence="2" id="KW-0479">Metal-binding</keyword>
<dbReference type="GeneTree" id="ENSGT01030000234583"/>
<dbReference type="Ensembl" id="ENSCVAT00000030517.1">
    <property type="protein sequence ID" value="ENSCVAP00000028356.1"/>
    <property type="gene ID" value="ENSCVAG00000015325.1"/>
</dbReference>
<organism evidence="8 9">
    <name type="scientific">Cyprinodon variegatus</name>
    <name type="common">Sheepshead minnow</name>
    <dbReference type="NCBI Taxonomy" id="28743"/>
    <lineage>
        <taxon>Eukaryota</taxon>
        <taxon>Metazoa</taxon>
        <taxon>Chordata</taxon>
        <taxon>Craniata</taxon>
        <taxon>Vertebrata</taxon>
        <taxon>Euteleostomi</taxon>
        <taxon>Actinopterygii</taxon>
        <taxon>Neopterygii</taxon>
        <taxon>Teleostei</taxon>
        <taxon>Neoteleostei</taxon>
        <taxon>Acanthomorphata</taxon>
        <taxon>Ovalentaria</taxon>
        <taxon>Atherinomorphae</taxon>
        <taxon>Cyprinodontiformes</taxon>
        <taxon>Cyprinodontidae</taxon>
        <taxon>Cyprinodon</taxon>
    </lineage>
</organism>
<evidence type="ECO:0000259" key="7">
    <source>
        <dbReference type="PROSITE" id="PS50119"/>
    </source>
</evidence>
<dbReference type="Pfam" id="PF00643">
    <property type="entry name" value="zf-B_box"/>
    <property type="match status" value="1"/>
</dbReference>
<dbReference type="InterPro" id="IPR001841">
    <property type="entry name" value="Znf_RING"/>
</dbReference>
<evidence type="ECO:0000256" key="5">
    <source>
        <dbReference type="PROSITE-ProRule" id="PRU00024"/>
    </source>
</evidence>
<dbReference type="PANTHER" id="PTHR24103">
    <property type="entry name" value="E3 UBIQUITIN-PROTEIN LIGASE TRIM"/>
    <property type="match status" value="1"/>
</dbReference>
<feature type="domain" description="RING-type" evidence="6">
    <location>
        <begin position="10"/>
        <end position="50"/>
    </location>
</feature>
<dbReference type="AlphaFoldDB" id="A0A3Q2E804"/>
<dbReference type="InterPro" id="IPR017907">
    <property type="entry name" value="Znf_RING_CS"/>
</dbReference>
<dbReference type="InterPro" id="IPR000315">
    <property type="entry name" value="Znf_B-box"/>
</dbReference>
<dbReference type="Pfam" id="PF00097">
    <property type="entry name" value="zf-C3HC4"/>
    <property type="match status" value="1"/>
</dbReference>
<dbReference type="PROSITE" id="PS50089">
    <property type="entry name" value="ZF_RING_2"/>
    <property type="match status" value="1"/>
</dbReference>
<dbReference type="SMART" id="SM00336">
    <property type="entry name" value="BBOX"/>
    <property type="match status" value="1"/>
</dbReference>
<comment type="similarity">
    <text evidence="1">Belongs to the TRIM/RBCC family.</text>
</comment>
<dbReference type="InterPro" id="IPR018957">
    <property type="entry name" value="Znf_C3HC4_RING-type"/>
</dbReference>
<dbReference type="SMART" id="SM00184">
    <property type="entry name" value="RING"/>
    <property type="match status" value="1"/>
</dbReference>
<evidence type="ECO:0008006" key="10">
    <source>
        <dbReference type="Google" id="ProtNLM"/>
    </source>
</evidence>
<evidence type="ECO:0000313" key="8">
    <source>
        <dbReference type="Ensembl" id="ENSCVAP00000028356.1"/>
    </source>
</evidence>
<dbReference type="Gene3D" id="3.30.40.10">
    <property type="entry name" value="Zinc/RING finger domain, C3HC4 (zinc finger)"/>
    <property type="match status" value="1"/>
</dbReference>
<keyword evidence="3 5" id="KW-0863">Zinc-finger</keyword>
<keyword evidence="4" id="KW-0862">Zinc</keyword>
<dbReference type="GO" id="GO:0008270">
    <property type="term" value="F:zinc ion binding"/>
    <property type="evidence" value="ECO:0007669"/>
    <property type="project" value="UniProtKB-KW"/>
</dbReference>
<sequence length="143" mass="16407">MASIPENLICSICQEVFKHPVVLTCNHSFCRGCLKTCWKEKPGAECPACRRRASEGFCQLHSESLDLFCLDHQQPVCPVCRGSHQHAGHTFSPIQEAAQQHRKELQETLEPLRRKLELRRKVQEEFSQTAEHMKVQARLNLCV</sequence>
<accession>A0A3Q2E804</accession>
<evidence type="ECO:0000256" key="3">
    <source>
        <dbReference type="ARBA" id="ARBA00022771"/>
    </source>
</evidence>
<evidence type="ECO:0000256" key="4">
    <source>
        <dbReference type="ARBA" id="ARBA00022833"/>
    </source>
</evidence>
<dbReference type="InterPro" id="IPR013083">
    <property type="entry name" value="Znf_RING/FYVE/PHD"/>
</dbReference>
<evidence type="ECO:0000259" key="6">
    <source>
        <dbReference type="PROSITE" id="PS50089"/>
    </source>
</evidence>
<proteinExistence type="inferred from homology"/>
<dbReference type="PROSITE" id="PS00518">
    <property type="entry name" value="ZF_RING_1"/>
    <property type="match status" value="1"/>
</dbReference>